<dbReference type="HOGENOM" id="CLU_2967510_0_0_1"/>
<reference evidence="2" key="1">
    <citation type="journal article" date="2011" name="Science">
        <title>The plant cell wall-decomposing machinery underlies the functional diversity of forest fungi.</title>
        <authorList>
            <person name="Eastwood D.C."/>
            <person name="Floudas D."/>
            <person name="Binder M."/>
            <person name="Majcherczyk A."/>
            <person name="Schneider P."/>
            <person name="Aerts A."/>
            <person name="Asiegbu F.O."/>
            <person name="Baker S.E."/>
            <person name="Barry K."/>
            <person name="Bendiksby M."/>
            <person name="Blumentritt M."/>
            <person name="Coutinho P.M."/>
            <person name="Cullen D."/>
            <person name="de Vries R.P."/>
            <person name="Gathman A."/>
            <person name="Goodell B."/>
            <person name="Henrissat B."/>
            <person name="Ihrmark K."/>
            <person name="Kauserud H."/>
            <person name="Kohler A."/>
            <person name="LaButti K."/>
            <person name="Lapidus A."/>
            <person name="Lavin J.L."/>
            <person name="Lee Y.-H."/>
            <person name="Lindquist E."/>
            <person name="Lilly W."/>
            <person name="Lucas S."/>
            <person name="Morin E."/>
            <person name="Murat C."/>
            <person name="Oguiza J.A."/>
            <person name="Park J."/>
            <person name="Pisabarro A.G."/>
            <person name="Riley R."/>
            <person name="Rosling A."/>
            <person name="Salamov A."/>
            <person name="Schmidt O."/>
            <person name="Schmutz J."/>
            <person name="Skrede I."/>
            <person name="Stenlid J."/>
            <person name="Wiebenga A."/>
            <person name="Xie X."/>
            <person name="Kuees U."/>
            <person name="Hibbett D.S."/>
            <person name="Hoffmeister D."/>
            <person name="Hoegberg N."/>
            <person name="Martin F."/>
            <person name="Grigoriev I.V."/>
            <person name="Watkinson S.C."/>
        </authorList>
    </citation>
    <scope>NUCLEOTIDE SEQUENCE [LARGE SCALE GENOMIC DNA]</scope>
    <source>
        <strain evidence="2">strain S7.3</strain>
    </source>
</reference>
<proteinExistence type="predicted"/>
<evidence type="ECO:0000313" key="1">
    <source>
        <dbReference type="EMBL" id="EGN95787.1"/>
    </source>
</evidence>
<accession>F8Q899</accession>
<dbReference type="InParanoid" id="F8Q899"/>
<dbReference type="AlphaFoldDB" id="F8Q899"/>
<organism evidence="2">
    <name type="scientific">Serpula lacrymans var. lacrymans (strain S7.3)</name>
    <name type="common">Dry rot fungus</name>
    <dbReference type="NCBI Taxonomy" id="936435"/>
    <lineage>
        <taxon>Eukaryota</taxon>
        <taxon>Fungi</taxon>
        <taxon>Dikarya</taxon>
        <taxon>Basidiomycota</taxon>
        <taxon>Agaricomycotina</taxon>
        <taxon>Agaricomycetes</taxon>
        <taxon>Agaricomycetidae</taxon>
        <taxon>Boletales</taxon>
        <taxon>Coniophorineae</taxon>
        <taxon>Serpulaceae</taxon>
        <taxon>Serpula</taxon>
    </lineage>
</organism>
<feature type="non-terminal residue" evidence="1">
    <location>
        <position position="59"/>
    </location>
</feature>
<sequence>MQIAKISVPSVKSNFIYQSVSSGIPSLIVGSVPSGNFEGVVMPVKPPDQGTHIHCGCGR</sequence>
<keyword evidence="2" id="KW-1185">Reference proteome</keyword>
<gene>
    <name evidence="1" type="ORF">SERLA73DRAFT_187010</name>
</gene>
<dbReference type="Proteomes" id="UP000008063">
    <property type="component" value="Unassembled WGS sequence"/>
</dbReference>
<name>F8Q899_SERL3</name>
<evidence type="ECO:0000313" key="2">
    <source>
        <dbReference type="Proteomes" id="UP000008063"/>
    </source>
</evidence>
<protein>
    <submittedName>
        <fullName evidence="1">Uncharacterized protein</fullName>
    </submittedName>
</protein>
<dbReference type="EMBL" id="GL945485">
    <property type="protein sequence ID" value="EGN95787.1"/>
    <property type="molecule type" value="Genomic_DNA"/>
</dbReference>